<evidence type="ECO:0000256" key="2">
    <source>
        <dbReference type="RuleBase" id="RU003707"/>
    </source>
</evidence>
<gene>
    <name evidence="3" type="ORF">POL72_26740</name>
</gene>
<evidence type="ECO:0000313" key="4">
    <source>
        <dbReference type="Proteomes" id="UP001217485"/>
    </source>
</evidence>
<dbReference type="NCBIfam" id="NF005496">
    <property type="entry name" value="PRK07110.1"/>
    <property type="match status" value="1"/>
</dbReference>
<dbReference type="Gene3D" id="3.90.226.10">
    <property type="entry name" value="2-enoyl-CoA Hydratase, Chain A, domain 1"/>
    <property type="match status" value="1"/>
</dbReference>
<dbReference type="InterPro" id="IPR029045">
    <property type="entry name" value="ClpP/crotonase-like_dom_sf"/>
</dbReference>
<protein>
    <submittedName>
        <fullName evidence="3">Polyketide synthase</fullName>
    </submittedName>
</protein>
<proteinExistence type="inferred from homology"/>
<keyword evidence="4" id="KW-1185">Reference proteome</keyword>
<dbReference type="Pfam" id="PF00378">
    <property type="entry name" value="ECH_1"/>
    <property type="match status" value="1"/>
</dbReference>
<evidence type="ECO:0000256" key="1">
    <source>
        <dbReference type="ARBA" id="ARBA00005254"/>
    </source>
</evidence>
<dbReference type="PANTHER" id="PTHR11941">
    <property type="entry name" value="ENOYL-COA HYDRATASE-RELATED"/>
    <property type="match status" value="1"/>
</dbReference>
<dbReference type="SUPFAM" id="SSF52096">
    <property type="entry name" value="ClpP/crotonase"/>
    <property type="match status" value="1"/>
</dbReference>
<dbReference type="PANTHER" id="PTHR11941:SF133">
    <property type="entry name" value="1,2-EPOXYPHENYLACETYL-COA ISOMERASE"/>
    <property type="match status" value="1"/>
</dbReference>
<dbReference type="EMBL" id="JAQNDK010000003">
    <property type="protein sequence ID" value="MDC0681366.1"/>
    <property type="molecule type" value="Genomic_DNA"/>
</dbReference>
<dbReference type="Proteomes" id="UP001217485">
    <property type="component" value="Unassembled WGS sequence"/>
</dbReference>
<organism evidence="3 4">
    <name type="scientific">Sorangium atrum</name>
    <dbReference type="NCBI Taxonomy" id="2995308"/>
    <lineage>
        <taxon>Bacteria</taxon>
        <taxon>Pseudomonadati</taxon>
        <taxon>Myxococcota</taxon>
        <taxon>Polyangia</taxon>
        <taxon>Polyangiales</taxon>
        <taxon>Polyangiaceae</taxon>
        <taxon>Sorangium</taxon>
    </lineage>
</organism>
<dbReference type="InterPro" id="IPR018376">
    <property type="entry name" value="Enoyl-CoA_hyd/isom_CS"/>
</dbReference>
<sequence length="248" mass="27556">MEPIVLLEFRSDHIAHLMLCDRASKNMFSRALIEELTNKLAEVARHPEVRCVVVSGLERHFCCGGSRSELLELIEGNYTFAVGHFYRALLDCPIPTIAAMAGHALGGGLVFGLYADIVILAEESIYSANFMRYGFTPGVGATCLLPHRLGPALAHEMLLTANGFHGEELRRRGVPFQVVKRDRVLQQALTIAADLASKPVTSLKLLKATMTQALRDELPRAVSRELEMHEITFKLPEVRARVELEFGY</sequence>
<dbReference type="InterPro" id="IPR001753">
    <property type="entry name" value="Enoyl-CoA_hydra/iso"/>
</dbReference>
<dbReference type="RefSeq" id="WP_272098411.1">
    <property type="nucleotide sequence ID" value="NZ_JAQNDK010000003.1"/>
</dbReference>
<dbReference type="CDD" id="cd06558">
    <property type="entry name" value="crotonase-like"/>
    <property type="match status" value="1"/>
</dbReference>
<dbReference type="PROSITE" id="PS00166">
    <property type="entry name" value="ENOYL_COA_HYDRATASE"/>
    <property type="match status" value="1"/>
</dbReference>
<comment type="caution">
    <text evidence="3">The sequence shown here is derived from an EMBL/GenBank/DDBJ whole genome shotgun (WGS) entry which is preliminary data.</text>
</comment>
<comment type="similarity">
    <text evidence="1 2">Belongs to the enoyl-CoA hydratase/isomerase family.</text>
</comment>
<accession>A0ABT5C872</accession>
<reference evidence="3 4" key="1">
    <citation type="submission" date="2023-01" db="EMBL/GenBank/DDBJ databases">
        <title>Minimal conservation of predation-associated metabolite biosynthetic gene clusters underscores biosynthetic potential of Myxococcota including descriptions for ten novel species: Archangium lansinium sp. nov., Myxococcus landrumus sp. nov., Nannocystis bai.</title>
        <authorList>
            <person name="Ahearne A."/>
            <person name="Stevens C."/>
            <person name="Dowd S."/>
        </authorList>
    </citation>
    <scope>NUCLEOTIDE SEQUENCE [LARGE SCALE GENOMIC DNA]</scope>
    <source>
        <strain evidence="3 4">WIWO2</strain>
    </source>
</reference>
<dbReference type="Gene3D" id="6.20.390.20">
    <property type="match status" value="1"/>
</dbReference>
<evidence type="ECO:0000313" key="3">
    <source>
        <dbReference type="EMBL" id="MDC0681366.1"/>
    </source>
</evidence>
<name>A0ABT5C872_9BACT</name>